<evidence type="ECO:0000256" key="4">
    <source>
        <dbReference type="ARBA" id="ARBA00022771"/>
    </source>
</evidence>
<evidence type="ECO:0000256" key="3">
    <source>
        <dbReference type="ARBA" id="ARBA00022723"/>
    </source>
</evidence>
<evidence type="ECO:0000256" key="2">
    <source>
        <dbReference type="ARBA" id="ARBA00012483"/>
    </source>
</evidence>
<feature type="domain" description="RING-type" evidence="7">
    <location>
        <begin position="199"/>
        <end position="278"/>
    </location>
</feature>
<dbReference type="EMBL" id="CAMAPE010000002">
    <property type="protein sequence ID" value="CAH9053142.1"/>
    <property type="molecule type" value="Genomic_DNA"/>
</dbReference>
<dbReference type="SUPFAM" id="SSF57850">
    <property type="entry name" value="RING/U-box"/>
    <property type="match status" value="1"/>
</dbReference>
<dbReference type="GO" id="GO:0008270">
    <property type="term" value="F:zinc ion binding"/>
    <property type="evidence" value="ECO:0007669"/>
    <property type="project" value="UniProtKB-KW"/>
</dbReference>
<comment type="catalytic activity">
    <reaction evidence="1">
        <text>S-ubiquitinyl-[E2 ubiquitin-conjugating enzyme]-L-cysteine + [acceptor protein]-L-lysine = [E2 ubiquitin-conjugating enzyme]-L-cysteine + N(6)-ubiquitinyl-[acceptor protein]-L-lysine.</text>
        <dbReference type="EC" id="2.3.2.27"/>
    </reaction>
</comment>
<keyword evidence="4 6" id="KW-0863">Zinc-finger</keyword>
<dbReference type="AlphaFoldDB" id="A0A9P0YGI2"/>
<dbReference type="SMART" id="SM00184">
    <property type="entry name" value="RING"/>
    <property type="match status" value="1"/>
</dbReference>
<gene>
    <name evidence="8" type="ORF">CEURO_LOCUS460</name>
</gene>
<evidence type="ECO:0000313" key="8">
    <source>
        <dbReference type="EMBL" id="CAH9053142.1"/>
    </source>
</evidence>
<dbReference type="InterPro" id="IPR001841">
    <property type="entry name" value="Znf_RING"/>
</dbReference>
<evidence type="ECO:0000313" key="9">
    <source>
        <dbReference type="Proteomes" id="UP001152484"/>
    </source>
</evidence>
<dbReference type="InterPro" id="IPR013083">
    <property type="entry name" value="Znf_RING/FYVE/PHD"/>
</dbReference>
<accession>A0A9P0YGI2</accession>
<dbReference type="Proteomes" id="UP001152484">
    <property type="component" value="Unassembled WGS sequence"/>
</dbReference>
<sequence>MTDLLTDFQWSVDIDTKDGPDLQRSLVRIYLEERDASFVRTWWGDWEECGCRNVEVLYRIEEFVDVSGECAETIDLEKILSEEEEEEELMTLFTDKVLSPFHHIVYGERLKVIASEIIRGCRDRLILLTNDNSNSKVYSISVALSLHLFVTLGVEALTWFEDCLVQLSPGVRDYDRSSPMPLPRMVPNGTKLKEEQKTCVICFGKYEPQCPVIRLQCLNELLPYPAEEEHSHKVETPAAAMLLPCGHMFHANCIASWFCISKDDPYQLSGINTCPLCRFQIPSRHFVLSLQHFFPLLYC</sequence>
<dbReference type="PROSITE" id="PS50089">
    <property type="entry name" value="ZF_RING_2"/>
    <property type="match status" value="1"/>
</dbReference>
<dbReference type="Pfam" id="PF13639">
    <property type="entry name" value="zf-RING_2"/>
    <property type="match status" value="1"/>
</dbReference>
<organism evidence="8 9">
    <name type="scientific">Cuscuta europaea</name>
    <name type="common">European dodder</name>
    <dbReference type="NCBI Taxonomy" id="41803"/>
    <lineage>
        <taxon>Eukaryota</taxon>
        <taxon>Viridiplantae</taxon>
        <taxon>Streptophyta</taxon>
        <taxon>Embryophyta</taxon>
        <taxon>Tracheophyta</taxon>
        <taxon>Spermatophyta</taxon>
        <taxon>Magnoliopsida</taxon>
        <taxon>eudicotyledons</taxon>
        <taxon>Gunneridae</taxon>
        <taxon>Pentapetalae</taxon>
        <taxon>asterids</taxon>
        <taxon>lamiids</taxon>
        <taxon>Solanales</taxon>
        <taxon>Convolvulaceae</taxon>
        <taxon>Cuscuteae</taxon>
        <taxon>Cuscuta</taxon>
        <taxon>Cuscuta subgen. Cuscuta</taxon>
    </lineage>
</organism>
<keyword evidence="9" id="KW-1185">Reference proteome</keyword>
<dbReference type="PANTHER" id="PTHR15710">
    <property type="entry name" value="E3 UBIQUITIN-PROTEIN LIGASE PRAJA"/>
    <property type="match status" value="1"/>
</dbReference>
<keyword evidence="3" id="KW-0479">Metal-binding</keyword>
<dbReference type="CDD" id="cd16448">
    <property type="entry name" value="RING-H2"/>
    <property type="match status" value="1"/>
</dbReference>
<evidence type="ECO:0000256" key="6">
    <source>
        <dbReference type="PROSITE-ProRule" id="PRU00175"/>
    </source>
</evidence>
<dbReference type="PANTHER" id="PTHR15710:SF74">
    <property type="entry name" value="RING-TYPE E3 UBIQUITIN TRANSFERASE-RELATED"/>
    <property type="match status" value="1"/>
</dbReference>
<name>A0A9P0YGI2_CUSEU</name>
<evidence type="ECO:0000256" key="1">
    <source>
        <dbReference type="ARBA" id="ARBA00000900"/>
    </source>
</evidence>
<protein>
    <recommendedName>
        <fullName evidence="2">RING-type E3 ubiquitin transferase</fullName>
        <ecNumber evidence="2">2.3.2.27</ecNumber>
    </recommendedName>
</protein>
<evidence type="ECO:0000259" key="7">
    <source>
        <dbReference type="PROSITE" id="PS50089"/>
    </source>
</evidence>
<reference evidence="8" key="1">
    <citation type="submission" date="2022-07" db="EMBL/GenBank/DDBJ databases">
        <authorList>
            <person name="Macas J."/>
            <person name="Novak P."/>
            <person name="Neumann P."/>
        </authorList>
    </citation>
    <scope>NUCLEOTIDE SEQUENCE</scope>
</reference>
<evidence type="ECO:0000256" key="5">
    <source>
        <dbReference type="ARBA" id="ARBA00022833"/>
    </source>
</evidence>
<keyword evidence="5" id="KW-0862">Zinc</keyword>
<comment type="caution">
    <text evidence="8">The sequence shown here is derived from an EMBL/GenBank/DDBJ whole genome shotgun (WGS) entry which is preliminary data.</text>
</comment>
<dbReference type="OrthoDB" id="21204at2759"/>
<proteinExistence type="predicted"/>
<dbReference type="GO" id="GO:0061630">
    <property type="term" value="F:ubiquitin protein ligase activity"/>
    <property type="evidence" value="ECO:0007669"/>
    <property type="project" value="UniProtKB-EC"/>
</dbReference>
<dbReference type="EC" id="2.3.2.27" evidence="2"/>
<dbReference type="Gene3D" id="3.30.40.10">
    <property type="entry name" value="Zinc/RING finger domain, C3HC4 (zinc finger)"/>
    <property type="match status" value="1"/>
</dbReference>